<dbReference type="InterPro" id="IPR002347">
    <property type="entry name" value="SDR_fam"/>
</dbReference>
<dbReference type="PRINTS" id="PR00081">
    <property type="entry name" value="GDHRDH"/>
</dbReference>
<evidence type="ECO:0000313" key="3">
    <source>
        <dbReference type="EMBL" id="GID57354.1"/>
    </source>
</evidence>
<evidence type="ECO:0000256" key="1">
    <source>
        <dbReference type="ARBA" id="ARBA00006484"/>
    </source>
</evidence>
<gene>
    <name evidence="3" type="ORF">Aco03nite_057580</name>
</gene>
<reference evidence="3 4" key="1">
    <citation type="submission" date="2021-01" db="EMBL/GenBank/DDBJ databases">
        <title>Whole genome shotgun sequence of Actinoplanes couchii NBRC 106145.</title>
        <authorList>
            <person name="Komaki H."/>
            <person name="Tamura T."/>
        </authorList>
    </citation>
    <scope>NUCLEOTIDE SEQUENCE [LARGE SCALE GENOMIC DNA]</scope>
    <source>
        <strain evidence="3 4">NBRC 106145</strain>
    </source>
</reference>
<organism evidence="3 4">
    <name type="scientific">Actinoplanes couchii</name>
    <dbReference type="NCBI Taxonomy" id="403638"/>
    <lineage>
        <taxon>Bacteria</taxon>
        <taxon>Bacillati</taxon>
        <taxon>Actinomycetota</taxon>
        <taxon>Actinomycetes</taxon>
        <taxon>Micromonosporales</taxon>
        <taxon>Micromonosporaceae</taxon>
        <taxon>Actinoplanes</taxon>
    </lineage>
</organism>
<comment type="caution">
    <text evidence="3">The sequence shown here is derived from an EMBL/GenBank/DDBJ whole genome shotgun (WGS) entry which is preliminary data.</text>
</comment>
<dbReference type="Proteomes" id="UP000612282">
    <property type="component" value="Unassembled WGS sequence"/>
</dbReference>
<dbReference type="EMBL" id="BOMG01000071">
    <property type="protein sequence ID" value="GID57354.1"/>
    <property type="molecule type" value="Genomic_DNA"/>
</dbReference>
<name>A0ABQ3XFS6_9ACTN</name>
<dbReference type="SUPFAM" id="SSF51735">
    <property type="entry name" value="NAD(P)-binding Rossmann-fold domains"/>
    <property type="match status" value="1"/>
</dbReference>
<dbReference type="Gene3D" id="3.40.50.720">
    <property type="entry name" value="NAD(P)-binding Rossmann-like Domain"/>
    <property type="match status" value="1"/>
</dbReference>
<evidence type="ECO:0000313" key="4">
    <source>
        <dbReference type="Proteomes" id="UP000612282"/>
    </source>
</evidence>
<dbReference type="Pfam" id="PF13561">
    <property type="entry name" value="adh_short_C2"/>
    <property type="match status" value="1"/>
</dbReference>
<protein>
    <submittedName>
        <fullName evidence="3">Short-chain dehydrogenase</fullName>
    </submittedName>
</protein>
<dbReference type="PANTHER" id="PTHR24321">
    <property type="entry name" value="DEHYDROGENASES, SHORT CHAIN"/>
    <property type="match status" value="1"/>
</dbReference>
<dbReference type="RefSeq" id="WP_203800048.1">
    <property type="nucleotide sequence ID" value="NZ_BAAAQE010000092.1"/>
</dbReference>
<evidence type="ECO:0000256" key="2">
    <source>
        <dbReference type="ARBA" id="ARBA00023002"/>
    </source>
</evidence>
<dbReference type="InterPro" id="IPR036291">
    <property type="entry name" value="NAD(P)-bd_dom_sf"/>
</dbReference>
<proteinExistence type="inferred from homology"/>
<dbReference type="InterPro" id="IPR020904">
    <property type="entry name" value="Sc_DH/Rdtase_CS"/>
</dbReference>
<keyword evidence="2" id="KW-0560">Oxidoreductase</keyword>
<dbReference type="PROSITE" id="PS00061">
    <property type="entry name" value="ADH_SHORT"/>
    <property type="match status" value="1"/>
</dbReference>
<accession>A0ABQ3XFS6</accession>
<dbReference type="PANTHER" id="PTHR24321:SF8">
    <property type="entry name" value="ESTRADIOL 17-BETA-DEHYDROGENASE 8-RELATED"/>
    <property type="match status" value="1"/>
</dbReference>
<keyword evidence="4" id="KW-1185">Reference proteome</keyword>
<sequence length="264" mass="27238">MSEQSPNPAVGSGQLAGRVAIVTGAAGGVGSGAARRYADEGASVVLTDISGPAVEAVAAEIRERGGEAFAIACDIADPEQIAAVVAATVQRYGTVDILANIAQGGLDQHKLLEEATAEQALYAYRTGPLQSMLFMQHCLPIMKEKGYGRVINTASGAAVHPTPGFSTYSMAKGAVMSLTRVASQEWGRYGIVTNTFLPVAKTPGFDLTEQGRAAAKQLVTMVPVGRFGTPYEDVSPLLVFLASEGAGYINGQAIAADGGLSLFT</sequence>
<comment type="similarity">
    <text evidence="1">Belongs to the short-chain dehydrogenases/reductases (SDR) family.</text>
</comment>